<evidence type="ECO:0000313" key="3">
    <source>
        <dbReference type="Proteomes" id="UP000814243"/>
    </source>
</evidence>
<evidence type="ECO:0000313" key="2">
    <source>
        <dbReference type="EMBL" id="KAH9642443.1"/>
    </source>
</evidence>
<gene>
    <name evidence="2" type="ORF">HF086_007575</name>
</gene>
<feature type="compositionally biased region" description="Polar residues" evidence="1">
    <location>
        <begin position="24"/>
        <end position="58"/>
    </location>
</feature>
<feature type="region of interest" description="Disordered" evidence="1">
    <location>
        <begin position="1"/>
        <end position="171"/>
    </location>
</feature>
<dbReference type="AlphaFoldDB" id="A0A922MTH7"/>
<protein>
    <submittedName>
        <fullName evidence="2">Uncharacterized protein</fullName>
    </submittedName>
</protein>
<feature type="compositionally biased region" description="Low complexity" evidence="1">
    <location>
        <begin position="148"/>
        <end position="159"/>
    </location>
</feature>
<sequence length="190" mass="21557">MHGRYPSQSYQQEKSVTIMKDNFQGPTQYNISNPGAQTSSSGQQYPMSAPSASPWQSQEYEKRHGHSPRREVISHGGRSVERRPSPSGRRVSPPARRISPHARKFSPTGKRPSPDRHVSSHHTAPHHPHPGRRDSPHKRPSPMRRLVSPSRRTSPGRRPTLGRRDSPQRMNRLALIQNLTRELKGLFVLT</sequence>
<proteinExistence type="predicted"/>
<evidence type="ECO:0000256" key="1">
    <source>
        <dbReference type="SAM" id="MobiDB-lite"/>
    </source>
</evidence>
<feature type="compositionally biased region" description="Basic residues" evidence="1">
    <location>
        <begin position="119"/>
        <end position="142"/>
    </location>
</feature>
<comment type="caution">
    <text evidence="2">The sequence shown here is derived from an EMBL/GenBank/DDBJ whole genome shotgun (WGS) entry which is preliminary data.</text>
</comment>
<feature type="compositionally biased region" description="Low complexity" evidence="1">
    <location>
        <begin position="85"/>
        <end position="97"/>
    </location>
</feature>
<name>A0A922MTH7_SPOEX</name>
<feature type="compositionally biased region" description="Polar residues" evidence="1">
    <location>
        <begin position="1"/>
        <end position="15"/>
    </location>
</feature>
<dbReference type="Proteomes" id="UP000814243">
    <property type="component" value="Unassembled WGS sequence"/>
</dbReference>
<feature type="compositionally biased region" description="Basic and acidic residues" evidence="1">
    <location>
        <begin position="68"/>
        <end position="84"/>
    </location>
</feature>
<accession>A0A922MTH7</accession>
<organism evidence="2 3">
    <name type="scientific">Spodoptera exigua</name>
    <name type="common">Beet armyworm</name>
    <name type="synonym">Noctua fulgens</name>
    <dbReference type="NCBI Taxonomy" id="7107"/>
    <lineage>
        <taxon>Eukaryota</taxon>
        <taxon>Metazoa</taxon>
        <taxon>Ecdysozoa</taxon>
        <taxon>Arthropoda</taxon>
        <taxon>Hexapoda</taxon>
        <taxon>Insecta</taxon>
        <taxon>Pterygota</taxon>
        <taxon>Neoptera</taxon>
        <taxon>Endopterygota</taxon>
        <taxon>Lepidoptera</taxon>
        <taxon>Glossata</taxon>
        <taxon>Ditrysia</taxon>
        <taxon>Noctuoidea</taxon>
        <taxon>Noctuidae</taxon>
        <taxon>Amphipyrinae</taxon>
        <taxon>Spodoptera</taxon>
    </lineage>
</organism>
<dbReference type="EMBL" id="JACEFF010000189">
    <property type="protein sequence ID" value="KAH9642443.1"/>
    <property type="molecule type" value="Genomic_DNA"/>
</dbReference>
<reference evidence="2" key="1">
    <citation type="journal article" date="2021" name="G3 (Bethesda)">
        <title>Genome and transcriptome analysis of the beet armyworm Spodoptera exigua reveals targets for pest control. .</title>
        <authorList>
            <person name="Simon S."/>
            <person name="Breeschoten T."/>
            <person name="Jansen H.J."/>
            <person name="Dirks R.P."/>
            <person name="Schranz M.E."/>
            <person name="Ros V.I.D."/>
        </authorList>
    </citation>
    <scope>NUCLEOTIDE SEQUENCE</scope>
    <source>
        <strain evidence="2">TB_SE_WUR_2020</strain>
    </source>
</reference>